<evidence type="ECO:0000256" key="2">
    <source>
        <dbReference type="ARBA" id="ARBA00006449"/>
    </source>
</evidence>
<keyword evidence="3" id="KW-0171">Cobalt transport</keyword>
<dbReference type="AlphaFoldDB" id="A0A8C0V490"/>
<evidence type="ECO:0000256" key="6">
    <source>
        <dbReference type="ARBA" id="ARBA00023285"/>
    </source>
</evidence>
<feature type="binding site" evidence="7">
    <location>
        <position position="403"/>
    </location>
    <ligand>
        <name>cyanocob(III)alamin</name>
        <dbReference type="ChEBI" id="CHEBI:17439"/>
    </ligand>
</feature>
<feature type="binding site" evidence="7">
    <location>
        <position position="275"/>
    </location>
    <ligand>
        <name>cyanocob(III)alamin</name>
        <dbReference type="ChEBI" id="CHEBI:17439"/>
    </ligand>
</feature>
<comment type="subcellular location">
    <subcellularLocation>
        <location evidence="1">Secreted</location>
    </subcellularLocation>
</comment>
<dbReference type="Proteomes" id="UP000694410">
    <property type="component" value="Unplaced"/>
</dbReference>
<evidence type="ECO:0000256" key="9">
    <source>
        <dbReference type="SAM" id="MobiDB-lite"/>
    </source>
</evidence>
<feature type="disulfide bond" evidence="8">
    <location>
        <begin position="23"/>
        <end position="255"/>
    </location>
</feature>
<feature type="region of interest" description="Disordered" evidence="9">
    <location>
        <begin position="441"/>
        <end position="463"/>
    </location>
</feature>
<keyword evidence="6 7" id="KW-0170">Cobalt</keyword>
<dbReference type="Gene3D" id="1.50.10.20">
    <property type="match status" value="1"/>
</dbReference>
<evidence type="ECO:0000313" key="11">
    <source>
        <dbReference type="Ensembl" id="ENSCCEP00000018655.1"/>
    </source>
</evidence>
<evidence type="ECO:0000313" key="12">
    <source>
        <dbReference type="Proteomes" id="UP000694410"/>
    </source>
</evidence>
<feature type="signal peptide" evidence="10">
    <location>
        <begin position="1"/>
        <end position="20"/>
    </location>
</feature>
<dbReference type="PANTHER" id="PTHR10559:SF15">
    <property type="entry name" value="COBALAMIN BINDING INTRINSIC FACTOR"/>
    <property type="match status" value="1"/>
</dbReference>
<feature type="binding site" evidence="7">
    <location>
        <begin position="377"/>
        <end position="378"/>
    </location>
    <ligand>
        <name>cyanocob(III)alamin</name>
        <dbReference type="ChEBI" id="CHEBI:17439"/>
    </ligand>
</feature>
<dbReference type="GO" id="GO:0006824">
    <property type="term" value="P:cobalt ion transport"/>
    <property type="evidence" value="ECO:0007669"/>
    <property type="project" value="UniProtKB-KW"/>
</dbReference>
<dbReference type="Gene3D" id="2.170.130.30">
    <property type="match status" value="1"/>
</dbReference>
<feature type="binding site" evidence="7">
    <location>
        <position position="230"/>
    </location>
    <ligand>
        <name>cyanocob(III)alamin</name>
        <dbReference type="ChEBI" id="CHEBI:17439"/>
    </ligand>
</feature>
<evidence type="ECO:0000256" key="4">
    <source>
        <dbReference type="ARBA" id="ARBA00022525"/>
    </source>
</evidence>
<keyword evidence="3" id="KW-0813">Transport</keyword>
<evidence type="ECO:0000256" key="3">
    <source>
        <dbReference type="ARBA" id="ARBA00022426"/>
    </source>
</evidence>
<comment type="similarity">
    <text evidence="2">Belongs to the eukaryotic cobalamin transport proteins family.</text>
</comment>
<dbReference type="PANTHER" id="PTHR10559">
    <property type="entry name" value="TRANSCOBALAMIN-1/GASTRIC INTRINSIC FACTOR"/>
    <property type="match status" value="1"/>
</dbReference>
<dbReference type="InterPro" id="IPR051588">
    <property type="entry name" value="Cobalamin_Transport"/>
</dbReference>
<keyword evidence="8" id="KW-1015">Disulfide bond</keyword>
<organism evidence="11 12">
    <name type="scientific">Cyanistes caeruleus</name>
    <name type="common">Eurasian blue tit</name>
    <name type="synonym">Parus caeruleus</name>
    <dbReference type="NCBI Taxonomy" id="156563"/>
    <lineage>
        <taxon>Eukaryota</taxon>
        <taxon>Metazoa</taxon>
        <taxon>Chordata</taxon>
        <taxon>Craniata</taxon>
        <taxon>Vertebrata</taxon>
        <taxon>Euteleostomi</taxon>
        <taxon>Archelosauria</taxon>
        <taxon>Archosauria</taxon>
        <taxon>Dinosauria</taxon>
        <taxon>Saurischia</taxon>
        <taxon>Theropoda</taxon>
        <taxon>Coelurosauria</taxon>
        <taxon>Aves</taxon>
        <taxon>Neognathae</taxon>
        <taxon>Neoaves</taxon>
        <taxon>Telluraves</taxon>
        <taxon>Australaves</taxon>
        <taxon>Passeriformes</taxon>
        <taxon>Paridae</taxon>
        <taxon>Cyanistes</taxon>
    </lineage>
</organism>
<keyword evidence="3" id="KW-0406">Ion transport</keyword>
<evidence type="ECO:0000256" key="1">
    <source>
        <dbReference type="ARBA" id="ARBA00004613"/>
    </source>
</evidence>
<dbReference type="GO" id="GO:0005615">
    <property type="term" value="C:extracellular space"/>
    <property type="evidence" value="ECO:0007669"/>
    <property type="project" value="TreeGrafter"/>
</dbReference>
<feature type="chain" id="PRO_5034459890" evidence="10">
    <location>
        <begin position="21"/>
        <end position="504"/>
    </location>
</feature>
<reference evidence="11" key="2">
    <citation type="submission" date="2025-09" db="UniProtKB">
        <authorList>
            <consortium name="Ensembl"/>
        </authorList>
    </citation>
    <scope>IDENTIFICATION</scope>
</reference>
<evidence type="ECO:0000256" key="10">
    <source>
        <dbReference type="SAM" id="SignalP"/>
    </source>
</evidence>
<sequence length="504" mass="53745">MLGMALGIGVLLALVGCTATESCVAPQDMVSQLLQRLEGSVNLEEAANPSVLLAMNLAGGDSDGPIHKWLLQELKEEAVRRAQKDMTSGQVALHVLALLSSCQDPQRVHALEQTLNLIHVLQQKTDEEMAELEAEGIPKTTLYSVGLDALALCLADADGAQGPSVALAKQVLSPESHLSVDTRAMVALALACVYNYVELQDVRDLLQEALWTVSNSFLDEQEKGNGMIGNIYSMGLALQALEATRKFYAPRKWDCAQAFSVVFAHDYQQPMAIAQVLPALAGKSYLDVAGLDCAATQDMSPSRQLSLSPMLGTHGVPRATIQVTYSITNELQGKHFHYSTTVTVPSGSTLLKVMEVAAEENPQIFSFQTEQTSWGPYVTSIHGLAGSTDDRTYWQFLSAGDALDEGGAGAQAWGWGGACGGGLHVPASLILVPQGLEPTNHMTGSTSRLSSAPTDATKTPWTSPGSNKVPFQHVLLCVCVCVCVSVPGRKHSSHPFGIHSCLIP</sequence>
<dbReference type="Pfam" id="PF01122">
    <property type="entry name" value="Cobalamin_bind"/>
    <property type="match status" value="1"/>
</dbReference>
<evidence type="ECO:0000256" key="7">
    <source>
        <dbReference type="PIRSR" id="PIRSR602157-1"/>
    </source>
</evidence>
<dbReference type="Ensembl" id="ENSCCET00000028507.1">
    <property type="protein sequence ID" value="ENSCCEP00000018655.1"/>
    <property type="gene ID" value="ENSCCEG00000017068.1"/>
</dbReference>
<evidence type="ECO:0000256" key="5">
    <source>
        <dbReference type="ARBA" id="ARBA00022729"/>
    </source>
</evidence>
<keyword evidence="12" id="KW-1185">Reference proteome</keyword>
<accession>A0A8C0V490</accession>
<proteinExistence type="inferred from homology"/>
<protein>
    <submittedName>
        <fullName evidence="11">Gastric intrinsic factor-like</fullName>
    </submittedName>
</protein>
<dbReference type="GO" id="GO:0031419">
    <property type="term" value="F:cobalamin binding"/>
    <property type="evidence" value="ECO:0007669"/>
    <property type="project" value="InterPro"/>
</dbReference>
<name>A0A8C0V490_CYACU</name>
<evidence type="ECO:0000256" key="8">
    <source>
        <dbReference type="PIRSR" id="PIRSR602157-2"/>
    </source>
</evidence>
<feature type="binding site" evidence="7">
    <location>
        <position position="181"/>
    </location>
    <ligand>
        <name>cyanocob(III)alamin</name>
        <dbReference type="ChEBI" id="CHEBI:17439"/>
    </ligand>
</feature>
<reference evidence="11" key="1">
    <citation type="submission" date="2025-08" db="UniProtKB">
        <authorList>
            <consortium name="Ensembl"/>
        </authorList>
    </citation>
    <scope>IDENTIFICATION</scope>
</reference>
<gene>
    <name evidence="11" type="primary">LOC111930598</name>
</gene>
<feature type="disulfide bond" evidence="8">
    <location>
        <begin position="153"/>
        <end position="192"/>
    </location>
</feature>
<dbReference type="GO" id="GO:0015889">
    <property type="term" value="P:cobalamin transport"/>
    <property type="evidence" value="ECO:0007669"/>
    <property type="project" value="InterPro"/>
</dbReference>
<dbReference type="InterPro" id="IPR002157">
    <property type="entry name" value="Cbl-bd_prot"/>
</dbReference>
<keyword evidence="4" id="KW-0964">Secreted</keyword>
<keyword evidence="5 10" id="KW-0732">Signal</keyword>